<organism evidence="13 14">
    <name type="scientific">Linum tenue</name>
    <dbReference type="NCBI Taxonomy" id="586396"/>
    <lineage>
        <taxon>Eukaryota</taxon>
        <taxon>Viridiplantae</taxon>
        <taxon>Streptophyta</taxon>
        <taxon>Embryophyta</taxon>
        <taxon>Tracheophyta</taxon>
        <taxon>Spermatophyta</taxon>
        <taxon>Magnoliopsida</taxon>
        <taxon>eudicotyledons</taxon>
        <taxon>Gunneridae</taxon>
        <taxon>Pentapetalae</taxon>
        <taxon>rosids</taxon>
        <taxon>fabids</taxon>
        <taxon>Malpighiales</taxon>
        <taxon>Linaceae</taxon>
        <taxon>Linum</taxon>
    </lineage>
</organism>
<dbReference type="InterPro" id="IPR013525">
    <property type="entry name" value="ABC2_TM"/>
</dbReference>
<evidence type="ECO:0000256" key="11">
    <source>
        <dbReference type="SAM" id="Phobius"/>
    </source>
</evidence>
<feature type="transmembrane region" description="Helical" evidence="11">
    <location>
        <begin position="610"/>
        <end position="639"/>
    </location>
</feature>
<comment type="subcellular location">
    <subcellularLocation>
        <location evidence="1">Membrane</location>
        <topology evidence="1">Multi-pass membrane protein</topology>
    </subcellularLocation>
</comment>
<dbReference type="InterPro" id="IPR027417">
    <property type="entry name" value="P-loop_NTPase"/>
</dbReference>
<evidence type="ECO:0000256" key="8">
    <source>
        <dbReference type="ARBA" id="ARBA00022989"/>
    </source>
</evidence>
<evidence type="ECO:0000256" key="7">
    <source>
        <dbReference type="ARBA" id="ARBA00022840"/>
    </source>
</evidence>
<dbReference type="InterPro" id="IPR034003">
    <property type="entry name" value="ABCG_PDR_2"/>
</dbReference>
<feature type="transmembrane region" description="Helical" evidence="11">
    <location>
        <begin position="1246"/>
        <end position="1266"/>
    </location>
</feature>
<name>A0AAV0PT79_9ROSI</name>
<dbReference type="GO" id="GO:0016887">
    <property type="term" value="F:ATP hydrolysis activity"/>
    <property type="evidence" value="ECO:0007669"/>
    <property type="project" value="InterPro"/>
</dbReference>
<feature type="transmembrane region" description="Helical" evidence="11">
    <location>
        <begin position="762"/>
        <end position="789"/>
    </location>
</feature>
<dbReference type="CDD" id="cd03233">
    <property type="entry name" value="ABCG_PDR_domain1"/>
    <property type="match status" value="1"/>
</dbReference>
<reference evidence="13" key="1">
    <citation type="submission" date="2022-08" db="EMBL/GenBank/DDBJ databases">
        <authorList>
            <person name="Gutierrez-Valencia J."/>
        </authorList>
    </citation>
    <scope>NUCLEOTIDE SEQUENCE</scope>
</reference>
<keyword evidence="14" id="KW-1185">Reference proteome</keyword>
<feature type="transmembrane region" description="Helical" evidence="11">
    <location>
        <begin position="651"/>
        <end position="669"/>
    </location>
</feature>
<dbReference type="GO" id="GO:0005524">
    <property type="term" value="F:ATP binding"/>
    <property type="evidence" value="ECO:0007669"/>
    <property type="project" value="UniProtKB-KW"/>
</dbReference>
<dbReference type="FunFam" id="3.40.50.300:FF:000059">
    <property type="entry name" value="ABC transporter G family member 40"/>
    <property type="match status" value="1"/>
</dbReference>
<dbReference type="SMART" id="SM00382">
    <property type="entry name" value="AAA"/>
    <property type="match status" value="2"/>
</dbReference>
<evidence type="ECO:0000256" key="10">
    <source>
        <dbReference type="SAM" id="MobiDB-lite"/>
    </source>
</evidence>
<feature type="transmembrane region" description="Helical" evidence="11">
    <location>
        <begin position="681"/>
        <end position="701"/>
    </location>
</feature>
<feature type="transmembrane region" description="Helical" evidence="11">
    <location>
        <begin position="1287"/>
        <end position="1317"/>
    </location>
</feature>
<dbReference type="PANTHER" id="PTHR48040">
    <property type="entry name" value="PLEIOTROPIC DRUG RESISTANCE PROTEIN 1-LIKE ISOFORM X1"/>
    <property type="match status" value="1"/>
</dbReference>
<dbReference type="InterPro" id="IPR043926">
    <property type="entry name" value="ABCG_dom"/>
</dbReference>
<feature type="transmembrane region" description="Helical" evidence="11">
    <location>
        <begin position="536"/>
        <end position="557"/>
    </location>
</feature>
<dbReference type="InterPro" id="IPR003439">
    <property type="entry name" value="ABC_transporter-like_ATP-bd"/>
</dbReference>
<keyword evidence="5" id="KW-0677">Repeat</keyword>
<evidence type="ECO:0000256" key="9">
    <source>
        <dbReference type="ARBA" id="ARBA00023136"/>
    </source>
</evidence>
<evidence type="ECO:0000256" key="4">
    <source>
        <dbReference type="ARBA" id="ARBA00022692"/>
    </source>
</evidence>
<dbReference type="PANTHER" id="PTHR48040:SF20">
    <property type="entry name" value="PLEIOTROPIC DRUG RESISTANCE PROTEIN 1"/>
    <property type="match status" value="1"/>
</dbReference>
<dbReference type="Pfam" id="PF19055">
    <property type="entry name" value="ABC2_membrane_7"/>
    <property type="match status" value="1"/>
</dbReference>
<feature type="transmembrane region" description="Helical" evidence="11">
    <location>
        <begin position="1440"/>
        <end position="1463"/>
    </location>
</feature>
<comment type="caution">
    <text evidence="13">The sequence shown here is derived from an EMBL/GenBank/DDBJ whole genome shotgun (WGS) entry which is preliminary data.</text>
</comment>
<keyword evidence="9 11" id="KW-0472">Membrane</keyword>
<dbReference type="GO" id="GO:0140359">
    <property type="term" value="F:ABC-type transporter activity"/>
    <property type="evidence" value="ECO:0007669"/>
    <property type="project" value="InterPro"/>
</dbReference>
<dbReference type="GO" id="GO:0016020">
    <property type="term" value="C:membrane"/>
    <property type="evidence" value="ECO:0007669"/>
    <property type="project" value="UniProtKB-SubCell"/>
</dbReference>
<dbReference type="SUPFAM" id="SSF52540">
    <property type="entry name" value="P-loop containing nucleoside triphosphate hydrolases"/>
    <property type="match status" value="2"/>
</dbReference>
<keyword evidence="4 11" id="KW-0812">Transmembrane</keyword>
<dbReference type="EMBL" id="CAMGYJ010000009">
    <property type="protein sequence ID" value="CAI0473702.1"/>
    <property type="molecule type" value="Genomic_DNA"/>
</dbReference>
<proteinExistence type="inferred from homology"/>
<feature type="transmembrane region" description="Helical" evidence="11">
    <location>
        <begin position="1360"/>
        <end position="1379"/>
    </location>
</feature>
<dbReference type="Pfam" id="PF01061">
    <property type="entry name" value="ABC2_membrane"/>
    <property type="match status" value="2"/>
</dbReference>
<evidence type="ECO:0000259" key="12">
    <source>
        <dbReference type="PROSITE" id="PS50893"/>
    </source>
</evidence>
<accession>A0AAV0PT79</accession>
<feature type="region of interest" description="Disordered" evidence="10">
    <location>
        <begin position="1"/>
        <end position="24"/>
    </location>
</feature>
<evidence type="ECO:0000256" key="5">
    <source>
        <dbReference type="ARBA" id="ARBA00022737"/>
    </source>
</evidence>
<dbReference type="Pfam" id="PF08370">
    <property type="entry name" value="PDR_assoc"/>
    <property type="match status" value="1"/>
</dbReference>
<dbReference type="Pfam" id="PF00005">
    <property type="entry name" value="ABC_tran"/>
    <property type="match status" value="2"/>
</dbReference>
<evidence type="ECO:0000256" key="1">
    <source>
        <dbReference type="ARBA" id="ARBA00004141"/>
    </source>
</evidence>
<evidence type="ECO:0000256" key="2">
    <source>
        <dbReference type="ARBA" id="ARBA00006012"/>
    </source>
</evidence>
<dbReference type="InterPro" id="IPR034001">
    <property type="entry name" value="ABCG_PDR_1"/>
</dbReference>
<dbReference type="FunFam" id="3.40.50.300:FF:000179">
    <property type="entry name" value="ABC transporter G family member 34"/>
    <property type="match status" value="1"/>
</dbReference>
<keyword evidence="7" id="KW-0067">ATP-binding</keyword>
<protein>
    <recommendedName>
        <fullName evidence="12">ABC transporter domain-containing protein</fullName>
    </recommendedName>
</protein>
<feature type="domain" description="ABC transporter" evidence="12">
    <location>
        <begin position="164"/>
        <end position="440"/>
    </location>
</feature>
<keyword evidence="6" id="KW-0547">Nucleotide-binding</keyword>
<dbReference type="Gene3D" id="3.40.50.300">
    <property type="entry name" value="P-loop containing nucleotide triphosphate hydrolases"/>
    <property type="match status" value="2"/>
</dbReference>
<feature type="transmembrane region" description="Helical" evidence="11">
    <location>
        <begin position="569"/>
        <end position="589"/>
    </location>
</feature>
<evidence type="ECO:0000313" key="14">
    <source>
        <dbReference type="Proteomes" id="UP001154282"/>
    </source>
</evidence>
<dbReference type="CDD" id="cd03232">
    <property type="entry name" value="ABCG_PDR_domain2"/>
    <property type="match status" value="1"/>
</dbReference>
<dbReference type="InterPro" id="IPR003593">
    <property type="entry name" value="AAA+_ATPase"/>
</dbReference>
<keyword evidence="8 11" id="KW-1133">Transmembrane helix</keyword>
<feature type="domain" description="ABC transporter" evidence="12">
    <location>
        <begin position="870"/>
        <end position="1122"/>
    </location>
</feature>
<evidence type="ECO:0000313" key="13">
    <source>
        <dbReference type="EMBL" id="CAI0473702.1"/>
    </source>
</evidence>
<dbReference type="Proteomes" id="UP001154282">
    <property type="component" value="Unassembled WGS sequence"/>
</dbReference>
<dbReference type="PROSITE" id="PS50893">
    <property type="entry name" value="ABC_TRANSPORTER_2"/>
    <property type="match status" value="2"/>
</dbReference>
<evidence type="ECO:0000256" key="6">
    <source>
        <dbReference type="ARBA" id="ARBA00022741"/>
    </source>
</evidence>
<comment type="similarity">
    <text evidence="2">Belongs to the ABC transporter superfamily. ABCG family. PDR (TC 3.A.1.205) subfamily.</text>
</comment>
<evidence type="ECO:0000256" key="3">
    <source>
        <dbReference type="ARBA" id="ARBA00022448"/>
    </source>
</evidence>
<feature type="transmembrane region" description="Helical" evidence="11">
    <location>
        <begin position="1212"/>
        <end position="1234"/>
    </location>
</feature>
<gene>
    <name evidence="13" type="ORF">LITE_LOCUS39749</name>
</gene>
<dbReference type="InterPro" id="IPR013581">
    <property type="entry name" value="PDR_assoc"/>
</dbReference>
<dbReference type="PROSITE" id="PS00211">
    <property type="entry name" value="ABC_TRANSPORTER_1"/>
    <property type="match status" value="1"/>
</dbReference>
<sequence>MGRKERSPASSTHEVEVISSPNSVSSSLYYSPYNDLLTADEDHRGGGSVRMAGARLGSLKDVMKSPPWMRGYRDLKLEEDDGGAAGSLAGKSRGSDESLFFGDVQHDHPQFLFQLKRRIDRVGIELPTVEVRFEGLRVEAEARKASRALPSLYNFTANMVEDLLSYIHILESRKKQVCILEDLTGILKPSRMTLLLGPPSSGKTTFLTALAGQLDPSLKVSGEVTFNGHRMDEFVAQRTAAYVGQHDQHIGEMTVRETLAFSARCQGSQFLSEVAKEVLKRESERNIKVDVDHNVDIFLKAMASEGGQKLDILTEYVTKILGLDQCADTIVGNEMRRGISGGQKKRLTIGEMLVGPARVLLMDEISNGLDTSTTFQIVNSIKHTTHILNGTSVVSLLQPAPETYELFDDIILFSDGHIVYQGPREDILQFFRHMGFTCPERKAIADFLQEVISRNDQQQYWSHEDQPYCFITVKEFSDAFLSFHVGKRMKEEMSIPFEKDMSNPFALATNKYGTTKMELLKACMAREFLLMKRNSIVHIFKLLQLALMGVVLMTLFLRTGMTRDSVLDGMVYMGALFFIVIMIIFNGMAEQSLNIAKLPIFYKQRNYLFYPPWAFSLPPCILQIPTAILEAAVWVFITYFMIGFDPELSRFFKQFFLLILVSKMSNALFRMMSGLGRTAVLTNLLAGFTLLTLLALSGFVMSRENINKFWIWGYWASPFMYAQNAVVVNEFLGKSWSHVPPGSIVPLGVQVLKSRGFFTNEYWYWIGIGGLLGYIVLFNLGYTLSLMFLNPLDKPQAISPDEEIHIDKPCRTNIIMMTSDQETKGSNPNIFEASSARMNSTSQDKPKDKVKKMKKKSKKGMVLPFQPHFITFDDITYSVDMPKEMKVHGAPEKKLILLNSLSGSFRPGVLTALMGVTGAGKTTLLDVLAGRKTAGYIHGTITISGYPKKQHTFARIAGYCEQNDIHSPLVTVYESLVYSAWLRLPNEVDMETRMMFVEEVMGLVELNNLRNSIVGLPGVNGLSIEQRKRLTIAVELVANPSIIFMDEPTSGLDARAAAIVMRTVRNTVDTGRTVVCTIHQPSVDIFESFDELFLLKRGGREIYVGPLGYNSCHLIQYFERIRGVQKIKLGYNPATWMLEITTAAKETELEIDFASIYRNSNLYKENKGTIGQLSKPAPGSIDLNFPTKFSTSFFTQAIACLWKQHKSYWRNLTYTGARLFFTTTIALMFGTMFLNLGKNTTKEQDLFNAFGSMFGSVFFIGVQNALSVQPVIDVERSVYYREKAVGMYASFPFAASQVLIEIPYVFVQAVMYSAIVYPLIGYDLNPHKYLWFFCVMFFTLLYFTFYGIMNLALTPNQHIAYVASGAFFGVWNLFSGFVIPKTRIPTWWRWYYWANPVAWTLNGLLTSQYGDEETRLEMSGLTIKEFLKLYYDFESDRLRVVATVIIGFGVLFAFVFAISIKLLNFQKR</sequence>
<keyword evidence="3" id="KW-0813">Transport</keyword>
<feature type="transmembrane region" description="Helical" evidence="11">
    <location>
        <begin position="1329"/>
        <end position="1348"/>
    </location>
</feature>
<dbReference type="InterPro" id="IPR017871">
    <property type="entry name" value="ABC_transporter-like_CS"/>
</dbReference>